<dbReference type="Proteomes" id="UP000321436">
    <property type="component" value="Unassembled WGS sequence"/>
</dbReference>
<evidence type="ECO:0000256" key="1">
    <source>
        <dbReference type="ARBA" id="ARBA00022801"/>
    </source>
</evidence>
<name>A0A512RLR0_9BACT</name>
<dbReference type="InterPro" id="IPR052369">
    <property type="entry name" value="UG_Glycosaminoglycan_Hydrolase"/>
</dbReference>
<evidence type="ECO:0000313" key="3">
    <source>
        <dbReference type="EMBL" id="GEP96600.1"/>
    </source>
</evidence>
<dbReference type="GO" id="GO:0000272">
    <property type="term" value="P:polysaccharide catabolic process"/>
    <property type="evidence" value="ECO:0007669"/>
    <property type="project" value="TreeGrafter"/>
</dbReference>
<dbReference type="Gene3D" id="1.50.10.10">
    <property type="match status" value="1"/>
</dbReference>
<comment type="caution">
    <text evidence="3">The sequence shown here is derived from an EMBL/GenBank/DDBJ whole genome shotgun (WGS) entry which is preliminary data.</text>
</comment>
<gene>
    <name evidence="3" type="ORF">CCY01nite_28600</name>
</gene>
<protein>
    <submittedName>
        <fullName evidence="3">Glucuronyl hydrolase</fullName>
    </submittedName>
</protein>
<reference evidence="3 4" key="1">
    <citation type="submission" date="2019-07" db="EMBL/GenBank/DDBJ databases">
        <title>Whole genome shotgun sequence of Chitinophaga cymbidii NBRC 109752.</title>
        <authorList>
            <person name="Hosoyama A."/>
            <person name="Uohara A."/>
            <person name="Ohji S."/>
            <person name="Ichikawa N."/>
        </authorList>
    </citation>
    <scope>NUCLEOTIDE SEQUENCE [LARGE SCALE GENOMIC DNA]</scope>
    <source>
        <strain evidence="3 4">NBRC 109752</strain>
    </source>
</reference>
<keyword evidence="1 3" id="KW-0378">Hydrolase</keyword>
<dbReference type="AlphaFoldDB" id="A0A512RLR0"/>
<dbReference type="EMBL" id="BKAU01000002">
    <property type="protein sequence ID" value="GEP96600.1"/>
    <property type="molecule type" value="Genomic_DNA"/>
</dbReference>
<dbReference type="InterPro" id="IPR012341">
    <property type="entry name" value="6hp_glycosidase-like_sf"/>
</dbReference>
<keyword evidence="4" id="KW-1185">Reference proteome</keyword>
<accession>A0A512RLR0</accession>
<evidence type="ECO:0000313" key="4">
    <source>
        <dbReference type="Proteomes" id="UP000321436"/>
    </source>
</evidence>
<dbReference type="RefSeq" id="WP_146862918.1">
    <property type="nucleotide sequence ID" value="NZ_BKAU01000002.1"/>
</dbReference>
<dbReference type="InterPro" id="IPR008928">
    <property type="entry name" value="6-hairpin_glycosidase_sf"/>
</dbReference>
<dbReference type="GO" id="GO:0052757">
    <property type="term" value="F:chondroitin hydrolase activity"/>
    <property type="evidence" value="ECO:0007669"/>
    <property type="project" value="TreeGrafter"/>
</dbReference>
<comment type="similarity">
    <text evidence="2">Belongs to the glycosyl hydrolase 88 family.</text>
</comment>
<dbReference type="SUPFAM" id="SSF48208">
    <property type="entry name" value="Six-hairpin glycosidases"/>
    <property type="match status" value="1"/>
</dbReference>
<evidence type="ECO:0000256" key="2">
    <source>
        <dbReference type="ARBA" id="ARBA00038358"/>
    </source>
</evidence>
<proteinExistence type="inferred from homology"/>
<organism evidence="3 4">
    <name type="scientific">Chitinophaga cymbidii</name>
    <dbReference type="NCBI Taxonomy" id="1096750"/>
    <lineage>
        <taxon>Bacteria</taxon>
        <taxon>Pseudomonadati</taxon>
        <taxon>Bacteroidota</taxon>
        <taxon>Chitinophagia</taxon>
        <taxon>Chitinophagales</taxon>
        <taxon>Chitinophagaceae</taxon>
        <taxon>Chitinophaga</taxon>
    </lineage>
</organism>
<dbReference type="PANTHER" id="PTHR36845">
    <property type="entry name" value="HYDROLASE, PUTATIVE (AFU_ORTHOLOGUE AFUA_7G05090)-RELATED"/>
    <property type="match status" value="1"/>
</dbReference>
<dbReference type="OrthoDB" id="428577at2"/>
<sequence>MKGIVSLFLFLAGWLNTDQHLQQSVQQYKYLMQHVPPDQLPRTYEKGQLLSTSPYGWISGFYPGTLLYLYEFSGDTALWNEAAKKLAIMEKLQTVTANHDLGFMMYCSFGNAYRLKPDEHTKDILVQSAKSLATRFYPKTACIKSWDRVKSLDGKRMLEFPVIIDNMMNLELLFFASRVTGDPSFKNIAVTHANTTIKNHLRPDYSCYHVVNYDPETGKPLSKETQQGFSDNSAWSRGQAWGIYGFTMVYRETKDKKYLRVAQKMADFFIHHPNLPADKIPYWDFNVGQPGYTPLWNFDPARYNPVPRDASAAAITASALIELSGYVGGKKGKEYLNTAEAMLQSLSSPRYSAKVGENGGFLLMHSSGGVPGNVEVDVPLSYADYYYTEALMRYRALKK</sequence>
<dbReference type="PANTHER" id="PTHR36845:SF1">
    <property type="entry name" value="HYDROLASE, PUTATIVE (AFU_ORTHOLOGUE AFUA_7G05090)-RELATED"/>
    <property type="match status" value="1"/>
</dbReference>